<sequence>MSSSNASTNLTTSVCQGCVLRKASLASGGRYIPCFIHHPEEGYHASLIASDLTFSFGANGAFYFYSPQYRISSSYWPTANTSLGPTADIYRPLCVALAPSLDWFFGYQATNGQLKWISSRENSPKSRRGVVYNRWSQRQASYDRLERWLRTYAGTAIDMPQTRVSLGPNASYFASSPAGGVTWDRLPDSFESLFNPQQPARVPTHVSLGVKDTWFALWPDENSSCKLGDEYPKLELLLRKHGKTGVDNIALSASQPNQFVVCFRDKRSFVRGPVSEANLHQLNSIMAASSEGSLQVEVCGMETVSPPIKLPQQFLSPQKVCFPKCSDYETGKHDDILSNSENGKVAVLISKASSSCNIM</sequence>
<evidence type="ECO:0000313" key="1">
    <source>
        <dbReference type="EMBL" id="KAK0508280.1"/>
    </source>
</evidence>
<name>A0AA39QUH0_9LECA</name>
<dbReference type="EMBL" id="JAFEKC020000021">
    <property type="protein sequence ID" value="KAK0508280.1"/>
    <property type="molecule type" value="Genomic_DNA"/>
</dbReference>
<comment type="caution">
    <text evidence="1">The sequence shown here is derived from an EMBL/GenBank/DDBJ whole genome shotgun (WGS) entry which is preliminary data.</text>
</comment>
<dbReference type="AlphaFoldDB" id="A0AA39QUH0"/>
<dbReference type="Proteomes" id="UP001166286">
    <property type="component" value="Unassembled WGS sequence"/>
</dbReference>
<proteinExistence type="predicted"/>
<accession>A0AA39QUH0</accession>
<keyword evidence="2" id="KW-1185">Reference proteome</keyword>
<organism evidence="1 2">
    <name type="scientific">Cladonia borealis</name>
    <dbReference type="NCBI Taxonomy" id="184061"/>
    <lineage>
        <taxon>Eukaryota</taxon>
        <taxon>Fungi</taxon>
        <taxon>Dikarya</taxon>
        <taxon>Ascomycota</taxon>
        <taxon>Pezizomycotina</taxon>
        <taxon>Lecanoromycetes</taxon>
        <taxon>OSLEUM clade</taxon>
        <taxon>Lecanoromycetidae</taxon>
        <taxon>Lecanorales</taxon>
        <taxon>Lecanorineae</taxon>
        <taxon>Cladoniaceae</taxon>
        <taxon>Cladonia</taxon>
    </lineage>
</organism>
<reference evidence="1" key="1">
    <citation type="submission" date="2023-03" db="EMBL/GenBank/DDBJ databases">
        <title>Complete genome of Cladonia borealis.</title>
        <authorList>
            <person name="Park H."/>
        </authorList>
    </citation>
    <scope>NUCLEOTIDE SEQUENCE</scope>
    <source>
        <strain evidence="1">ANT050790</strain>
    </source>
</reference>
<evidence type="ECO:0000313" key="2">
    <source>
        <dbReference type="Proteomes" id="UP001166286"/>
    </source>
</evidence>
<protein>
    <submittedName>
        <fullName evidence="1">Uncharacterized protein</fullName>
    </submittedName>
</protein>
<gene>
    <name evidence="1" type="ORF">JMJ35_009364</name>
</gene>